<dbReference type="GO" id="GO:0005737">
    <property type="term" value="C:cytoplasm"/>
    <property type="evidence" value="ECO:0007669"/>
    <property type="project" value="TreeGrafter"/>
</dbReference>
<dbReference type="SUPFAM" id="SSF54719">
    <property type="entry name" value="Fe,Mn superoxide dismutase (SOD), C-terminal domain"/>
    <property type="match status" value="1"/>
</dbReference>
<sequence length="338" mass="37154">MSSISLRLAASTSRAARLASVRTQACRVPSRALHKRKELSYPIEGGLGKFLPPHALQMIAVDYQQGLLDRLNDLIRGTALENKSIVQTVVEAARDPNKVLEFNYASEALNNSFFLECVKPPPDNATSHEHKLIGMLERRIGFHWGSLAHFQSSFGAAVQGMFSSGWVWLVCDQTGQLGIMPTFGAGTLLVSARKASETFLEWQRIVGEPVVPYSEEDLLPRASSPTPGAPPPPSSPASGLSHNAPPVNPHQPARSMSSQLGRPRDMYKNSKGKDSGPTKFDVLGGVVYPLLCVSVHEHAWVGAGYGVWGKEEYMKRFWSVVDWEKVCQMYMKVAPVER</sequence>
<dbReference type="Pfam" id="PF02777">
    <property type="entry name" value="Sod_Fe_C"/>
    <property type="match status" value="2"/>
</dbReference>
<feature type="compositionally biased region" description="Basic and acidic residues" evidence="2">
    <location>
        <begin position="262"/>
        <end position="275"/>
    </location>
</feature>
<protein>
    <submittedName>
        <fullName evidence="4">Manganese and iron superoxide dismutase</fullName>
    </submittedName>
</protein>
<dbReference type="AlphaFoldDB" id="A0A1Y2IL04"/>
<dbReference type="GO" id="GO:0046872">
    <property type="term" value="F:metal ion binding"/>
    <property type="evidence" value="ECO:0007669"/>
    <property type="project" value="InterPro"/>
</dbReference>
<dbReference type="InterPro" id="IPR036314">
    <property type="entry name" value="SOD_C_sf"/>
</dbReference>
<dbReference type="PANTHER" id="PTHR43595:SF2">
    <property type="entry name" value="SMALL RIBOSOMAL SUBUNIT PROTEIN MS42"/>
    <property type="match status" value="1"/>
</dbReference>
<dbReference type="OrthoDB" id="275227at2759"/>
<name>A0A1Y2IL04_TRAC3</name>
<dbReference type="EMBL" id="KZ084109">
    <property type="protein sequence ID" value="OSD01805.1"/>
    <property type="molecule type" value="Genomic_DNA"/>
</dbReference>
<evidence type="ECO:0000313" key="4">
    <source>
        <dbReference type="EMBL" id="OSD01805.1"/>
    </source>
</evidence>
<evidence type="ECO:0000259" key="3">
    <source>
        <dbReference type="Pfam" id="PF02777"/>
    </source>
</evidence>
<dbReference type="Proteomes" id="UP000193067">
    <property type="component" value="Unassembled WGS sequence"/>
</dbReference>
<gene>
    <name evidence="4" type="ORF">PYCCODRAFT_1436094</name>
</gene>
<keyword evidence="5" id="KW-1185">Reference proteome</keyword>
<reference evidence="4 5" key="1">
    <citation type="journal article" date="2015" name="Biotechnol. Biofuels">
        <title>Enhanced degradation of softwood versus hardwood by the white-rot fungus Pycnoporus coccineus.</title>
        <authorList>
            <person name="Couturier M."/>
            <person name="Navarro D."/>
            <person name="Chevret D."/>
            <person name="Henrissat B."/>
            <person name="Piumi F."/>
            <person name="Ruiz-Duenas F.J."/>
            <person name="Martinez A.T."/>
            <person name="Grigoriev I.V."/>
            <person name="Riley R."/>
            <person name="Lipzen A."/>
            <person name="Berrin J.G."/>
            <person name="Master E.R."/>
            <person name="Rosso M.N."/>
        </authorList>
    </citation>
    <scope>NUCLEOTIDE SEQUENCE [LARGE SCALE GENOMIC DNA]</scope>
    <source>
        <strain evidence="4 5">BRFM310</strain>
    </source>
</reference>
<dbReference type="PANTHER" id="PTHR43595">
    <property type="entry name" value="37S RIBOSOMAL PROTEIN S26, MITOCHONDRIAL"/>
    <property type="match status" value="1"/>
</dbReference>
<feature type="domain" description="Manganese/iron superoxide dismutase C-terminal" evidence="3">
    <location>
        <begin position="135"/>
        <end position="190"/>
    </location>
</feature>
<evidence type="ECO:0000256" key="2">
    <source>
        <dbReference type="SAM" id="MobiDB-lite"/>
    </source>
</evidence>
<proteinExistence type="predicted"/>
<evidence type="ECO:0000256" key="1">
    <source>
        <dbReference type="ARBA" id="ARBA00037226"/>
    </source>
</evidence>
<dbReference type="InterPro" id="IPR036324">
    <property type="entry name" value="Mn/Fe_SOD_N_sf"/>
</dbReference>
<dbReference type="STRING" id="1353009.A0A1Y2IL04"/>
<feature type="region of interest" description="Disordered" evidence="2">
    <location>
        <begin position="218"/>
        <end position="275"/>
    </location>
</feature>
<evidence type="ECO:0000313" key="5">
    <source>
        <dbReference type="Proteomes" id="UP000193067"/>
    </source>
</evidence>
<dbReference type="Gene3D" id="3.55.40.20">
    <property type="entry name" value="Iron/manganese superoxide dismutase, C-terminal domain"/>
    <property type="match status" value="1"/>
</dbReference>
<comment type="function">
    <text evidence="1">Component of the mitochondrial ribosome (mitoribosome), a dedicated translation machinery responsible for the synthesis of mitochondrial genome-encoded proteins, including at least some of the essential transmembrane subunits of the mitochondrial respiratory chain. The mitoribosomes are attached to the mitochondrial inner membrane and translation products are cotranslationally integrated into the membrane.</text>
</comment>
<dbReference type="GO" id="GO:0004784">
    <property type="term" value="F:superoxide dismutase activity"/>
    <property type="evidence" value="ECO:0007669"/>
    <property type="project" value="InterPro"/>
</dbReference>
<organism evidence="4 5">
    <name type="scientific">Trametes coccinea (strain BRFM310)</name>
    <name type="common">Pycnoporus coccineus</name>
    <dbReference type="NCBI Taxonomy" id="1353009"/>
    <lineage>
        <taxon>Eukaryota</taxon>
        <taxon>Fungi</taxon>
        <taxon>Dikarya</taxon>
        <taxon>Basidiomycota</taxon>
        <taxon>Agaricomycotina</taxon>
        <taxon>Agaricomycetes</taxon>
        <taxon>Polyporales</taxon>
        <taxon>Polyporaceae</taxon>
        <taxon>Trametes</taxon>
    </lineage>
</organism>
<dbReference type="SUPFAM" id="SSF46609">
    <property type="entry name" value="Fe,Mn superoxide dismutase (SOD), N-terminal domain"/>
    <property type="match status" value="1"/>
</dbReference>
<accession>A0A1Y2IL04</accession>
<feature type="domain" description="Manganese/iron superoxide dismutase C-terminal" evidence="3">
    <location>
        <begin position="287"/>
        <end position="327"/>
    </location>
</feature>
<dbReference type="InterPro" id="IPR019832">
    <property type="entry name" value="Mn/Fe_SOD_C"/>
</dbReference>